<keyword evidence="10" id="KW-1185">Reference proteome</keyword>
<comment type="subcellular location">
    <subcellularLocation>
        <location evidence="1">Endoplasmic reticulum</location>
    </subcellularLocation>
</comment>
<dbReference type="GO" id="GO:0005783">
    <property type="term" value="C:endoplasmic reticulum"/>
    <property type="evidence" value="ECO:0007669"/>
    <property type="project" value="UniProtKB-SubCell"/>
</dbReference>
<keyword evidence="6" id="KW-0808">Transferase</keyword>
<dbReference type="STRING" id="400727.A0A2T7PSM0"/>
<dbReference type="Pfam" id="PF04101">
    <property type="entry name" value="Glyco_tran_28_C"/>
    <property type="match status" value="1"/>
</dbReference>
<evidence type="ECO:0000313" key="10">
    <source>
        <dbReference type="Proteomes" id="UP000245119"/>
    </source>
</evidence>
<dbReference type="PANTHER" id="PTHR12867">
    <property type="entry name" value="GLYCOSYL TRANSFERASE-RELATED"/>
    <property type="match status" value="1"/>
</dbReference>
<dbReference type="InterPro" id="IPR039042">
    <property type="entry name" value="Alg13-like"/>
</dbReference>
<keyword evidence="7" id="KW-0256">Endoplasmic reticulum</keyword>
<dbReference type="GO" id="GO:0004577">
    <property type="term" value="F:N-acetylglucosaminyldiphosphodolichol N-acetylglucosaminyltransferase activity"/>
    <property type="evidence" value="ECO:0007669"/>
    <property type="project" value="UniProtKB-EC"/>
</dbReference>
<dbReference type="GO" id="GO:0006488">
    <property type="term" value="P:dolichol-linked oligosaccharide biosynthetic process"/>
    <property type="evidence" value="ECO:0007669"/>
    <property type="project" value="InterPro"/>
</dbReference>
<evidence type="ECO:0000256" key="2">
    <source>
        <dbReference type="ARBA" id="ARBA00006962"/>
    </source>
</evidence>
<feature type="domain" description="Glycosyl transferase family 28 C-terminal" evidence="8">
    <location>
        <begin position="30"/>
        <end position="79"/>
    </location>
</feature>
<dbReference type="OrthoDB" id="20273at2759"/>
<name>A0A2T7PSM0_POMCA</name>
<comment type="similarity">
    <text evidence="2">Belongs to the glycosyltransferase 28 family.</text>
</comment>
<dbReference type="Gene3D" id="3.40.50.2000">
    <property type="entry name" value="Glycogen Phosphorylase B"/>
    <property type="match status" value="1"/>
</dbReference>
<evidence type="ECO:0000256" key="5">
    <source>
        <dbReference type="ARBA" id="ARBA00022676"/>
    </source>
</evidence>
<comment type="caution">
    <text evidence="9">The sequence shown here is derived from an EMBL/GenBank/DDBJ whole genome shotgun (WGS) entry which is preliminary data.</text>
</comment>
<reference evidence="9 10" key="1">
    <citation type="submission" date="2018-04" db="EMBL/GenBank/DDBJ databases">
        <title>The genome of golden apple snail Pomacea canaliculata provides insight into stress tolerance and invasive adaptation.</title>
        <authorList>
            <person name="Liu C."/>
            <person name="Liu B."/>
            <person name="Ren Y."/>
            <person name="Zhang Y."/>
            <person name="Wang H."/>
            <person name="Li S."/>
            <person name="Jiang F."/>
            <person name="Yin L."/>
            <person name="Zhang G."/>
            <person name="Qian W."/>
            <person name="Fan W."/>
        </authorList>
    </citation>
    <scope>NUCLEOTIDE SEQUENCE [LARGE SCALE GENOMIC DNA]</scope>
    <source>
        <strain evidence="9">SZHN2017</strain>
        <tissue evidence="9">Muscle</tissue>
    </source>
</reference>
<keyword evidence="5" id="KW-0328">Glycosyltransferase</keyword>
<evidence type="ECO:0000313" key="9">
    <source>
        <dbReference type="EMBL" id="PVD36433.1"/>
    </source>
</evidence>
<evidence type="ECO:0000259" key="8">
    <source>
        <dbReference type="Pfam" id="PF04101"/>
    </source>
</evidence>
<dbReference type="InterPro" id="IPR007235">
    <property type="entry name" value="Glyco_trans_28_C"/>
</dbReference>
<dbReference type="EMBL" id="PZQS01000002">
    <property type="protein sequence ID" value="PVD36433.1"/>
    <property type="molecule type" value="Genomic_DNA"/>
</dbReference>
<evidence type="ECO:0000256" key="4">
    <source>
        <dbReference type="ARBA" id="ARBA00017468"/>
    </source>
</evidence>
<sequence>MVQEKITLRSKPSFDETFILSSSQMMEKNVFVTVGTTEFVELIKTATSDDILKVLRNLGFTKVLLQIGRGSFEPESRCASPKTLPWNTTDIRKKSVMTYTQLIL</sequence>
<dbReference type="Proteomes" id="UP000245119">
    <property type="component" value="Linkage Group LG2"/>
</dbReference>
<evidence type="ECO:0000256" key="1">
    <source>
        <dbReference type="ARBA" id="ARBA00004240"/>
    </source>
</evidence>
<organism evidence="9 10">
    <name type="scientific">Pomacea canaliculata</name>
    <name type="common">Golden apple snail</name>
    <dbReference type="NCBI Taxonomy" id="400727"/>
    <lineage>
        <taxon>Eukaryota</taxon>
        <taxon>Metazoa</taxon>
        <taxon>Spiralia</taxon>
        <taxon>Lophotrochozoa</taxon>
        <taxon>Mollusca</taxon>
        <taxon>Gastropoda</taxon>
        <taxon>Caenogastropoda</taxon>
        <taxon>Architaenioglossa</taxon>
        <taxon>Ampullarioidea</taxon>
        <taxon>Ampullariidae</taxon>
        <taxon>Pomacea</taxon>
    </lineage>
</organism>
<dbReference type="AlphaFoldDB" id="A0A2T7PSM0"/>
<evidence type="ECO:0000256" key="6">
    <source>
        <dbReference type="ARBA" id="ARBA00022679"/>
    </source>
</evidence>
<evidence type="ECO:0000256" key="7">
    <source>
        <dbReference type="ARBA" id="ARBA00022824"/>
    </source>
</evidence>
<gene>
    <name evidence="9" type="ORF">C0Q70_03417</name>
</gene>
<evidence type="ECO:0000256" key="3">
    <source>
        <dbReference type="ARBA" id="ARBA00012614"/>
    </source>
</evidence>
<dbReference type="PANTHER" id="PTHR12867:SF6">
    <property type="entry name" value="N-ACETYLGLUCOSAMINYLDIPHOSPHODOLICHOL N-ACETYLGLUCOSAMINYLTRANSFERASE"/>
    <property type="match status" value="1"/>
</dbReference>
<accession>A0A2T7PSM0</accession>
<proteinExistence type="inferred from homology"/>
<protein>
    <recommendedName>
        <fullName evidence="4">UDP-N-acetylglucosamine transferase subunit ALG13</fullName>
        <ecNumber evidence="3">2.4.1.141</ecNumber>
    </recommendedName>
</protein>
<dbReference type="EC" id="2.4.1.141" evidence="3"/>